<dbReference type="InterPro" id="IPR036273">
    <property type="entry name" value="CRAL/TRIO_N_dom_sf"/>
</dbReference>
<dbReference type="EMBL" id="CAXLJM020000033">
    <property type="protein sequence ID" value="CAL8101192.1"/>
    <property type="molecule type" value="Genomic_DNA"/>
</dbReference>
<name>A0ABP1QIR6_9HEXA</name>
<keyword evidence="3" id="KW-1185">Reference proteome</keyword>
<dbReference type="SUPFAM" id="SSF46938">
    <property type="entry name" value="CRAL/TRIO N-terminal domain"/>
    <property type="match status" value="1"/>
</dbReference>
<dbReference type="PANTHER" id="PTHR10174:SF208">
    <property type="entry name" value="CRAL-TRIO DOMAIN-CONTAINING PROTEIN DDB_G0278031"/>
    <property type="match status" value="1"/>
</dbReference>
<organism evidence="2 3">
    <name type="scientific">Orchesella dallaii</name>
    <dbReference type="NCBI Taxonomy" id="48710"/>
    <lineage>
        <taxon>Eukaryota</taxon>
        <taxon>Metazoa</taxon>
        <taxon>Ecdysozoa</taxon>
        <taxon>Arthropoda</taxon>
        <taxon>Hexapoda</taxon>
        <taxon>Collembola</taxon>
        <taxon>Entomobryomorpha</taxon>
        <taxon>Entomobryoidea</taxon>
        <taxon>Orchesellidae</taxon>
        <taxon>Orchesellinae</taxon>
        <taxon>Orchesella</taxon>
    </lineage>
</organism>
<accession>A0ABP1QIR6</accession>
<dbReference type="SMART" id="SM00516">
    <property type="entry name" value="SEC14"/>
    <property type="match status" value="1"/>
</dbReference>
<dbReference type="PRINTS" id="PR00180">
    <property type="entry name" value="CRETINALDHBP"/>
</dbReference>
<reference evidence="2 3" key="1">
    <citation type="submission" date="2024-08" db="EMBL/GenBank/DDBJ databases">
        <authorList>
            <person name="Cucini C."/>
            <person name="Frati F."/>
        </authorList>
    </citation>
    <scope>NUCLEOTIDE SEQUENCE [LARGE SCALE GENOMIC DNA]</scope>
</reference>
<dbReference type="Gene3D" id="3.40.525.10">
    <property type="entry name" value="CRAL-TRIO lipid binding domain"/>
    <property type="match status" value="1"/>
</dbReference>
<dbReference type="InterPro" id="IPR036865">
    <property type="entry name" value="CRAL-TRIO_dom_sf"/>
</dbReference>
<feature type="domain" description="CRAL-TRIO" evidence="1">
    <location>
        <begin position="120"/>
        <end position="280"/>
    </location>
</feature>
<evidence type="ECO:0000313" key="3">
    <source>
        <dbReference type="Proteomes" id="UP001642540"/>
    </source>
</evidence>
<gene>
    <name evidence="2" type="ORF">ODALV1_LOCUS10759</name>
</gene>
<proteinExistence type="predicted"/>
<evidence type="ECO:0000259" key="1">
    <source>
        <dbReference type="PROSITE" id="PS50191"/>
    </source>
</evidence>
<comment type="caution">
    <text evidence="2">The sequence shown here is derived from an EMBL/GenBank/DDBJ whole genome shotgun (WGS) entry which is preliminary data.</text>
</comment>
<dbReference type="Gene3D" id="1.20.5.1200">
    <property type="entry name" value="Alpha-tocopherol transfer"/>
    <property type="match status" value="1"/>
</dbReference>
<dbReference type="SUPFAM" id="SSF52087">
    <property type="entry name" value="CRAL/TRIO domain"/>
    <property type="match status" value="1"/>
</dbReference>
<dbReference type="InterPro" id="IPR001251">
    <property type="entry name" value="CRAL-TRIO_dom"/>
</dbReference>
<dbReference type="PROSITE" id="PS50191">
    <property type="entry name" value="CRAL_TRIO"/>
    <property type="match status" value="1"/>
</dbReference>
<evidence type="ECO:0000313" key="2">
    <source>
        <dbReference type="EMBL" id="CAL8101192.1"/>
    </source>
</evidence>
<dbReference type="CDD" id="cd00170">
    <property type="entry name" value="SEC14"/>
    <property type="match status" value="1"/>
</dbReference>
<dbReference type="InterPro" id="IPR011074">
    <property type="entry name" value="CRAL/TRIO_N_dom"/>
</dbReference>
<dbReference type="PANTHER" id="PTHR10174">
    <property type="entry name" value="ALPHA-TOCOPHEROL TRANSFER PROTEIN-RELATED"/>
    <property type="match status" value="1"/>
</dbReference>
<dbReference type="Pfam" id="PF00650">
    <property type="entry name" value="CRAL_TRIO"/>
    <property type="match status" value="1"/>
</dbReference>
<dbReference type="Proteomes" id="UP001642540">
    <property type="component" value="Unassembled WGS sequence"/>
</dbReference>
<protein>
    <recommendedName>
        <fullName evidence="1">CRAL-TRIO domain-containing protein</fullName>
    </recommendedName>
</protein>
<dbReference type="SMART" id="SM01100">
    <property type="entry name" value="CRAL_TRIO_N"/>
    <property type="match status" value="1"/>
</dbReference>
<dbReference type="Gene3D" id="1.10.8.20">
    <property type="entry name" value="N-terminal domain of phosphatidylinositol transfer protein sec14p"/>
    <property type="match status" value="1"/>
</dbReference>
<sequence>MGKGSPTPEDQYWFNEADIGRLYVCDKYKCSLSPELKKLAKAELREDDYTREQALEQVRHWIKKTDYIRDCRLDSNFLLRFLRQQKFSVPLAQETLLKYIVMRQQNPHWFHGTGMQDPMVLDLINRGVAFALPNRDKFGRRVLFTVGGGIDPNRHTAEGVMKAIMVAFESCLEDEENQVRGFSYILDEGGITLNHLSLWNPTEMNKIWGVCERAMPMRHKRLDFVRLPTIATYVFEFAKGLMTQKLRSRITLHKDLSALTQTVNQKILPKEYGGETSMLEMIEMYKEEIRHRQPRLLALDRMRVDLEVWKKTTNASSYTPSLSKDILGMTGSFKRLEID</sequence>